<sequence length="396" mass="44463">MSHSDVGEHSSGHESGGENSFHARAKRRIASLEGELAALRETSKKQNRRSDTITHRGRAIRRIVSLFTDVEDLVAEYDRRSDFAAEHPGEDPATHCTEEQDQLYSSFEELLIYLPWMKRKILKCDPDGLDAIYKQLRKGADSARGDDTANLKGAVVTWIGELFHPISPPLSPTTKEDRGFVHDATGKLICPAEYNWILDSVKGKIRDRDPSFLVTAHSWPLFLYQNSEFDPTDVEKGLFCSSLMVKAFKYLFTSPSSAKDVEDDRAQQSGTSRRQVSAGLKTATKNHVASIMGLKTVTPRSIAYTAVQLRFALSSVNSWRNTDGDFDYQQFYYNIIAFFEVTPGTLAKKRVDALLAWWTRKVFGKGRPIVLPATTIDKCSVSRLTAQRLGKEDDFA</sequence>
<name>A0A0C9WG87_9AGAM</name>
<keyword evidence="1" id="KW-0175">Coiled coil</keyword>
<dbReference type="HOGENOM" id="CLU_035918_5_1_1"/>
<dbReference type="OrthoDB" id="2662502at2759"/>
<reference evidence="3 4" key="1">
    <citation type="submission" date="2014-04" db="EMBL/GenBank/DDBJ databases">
        <title>Evolutionary Origins and Diversification of the Mycorrhizal Mutualists.</title>
        <authorList>
            <consortium name="DOE Joint Genome Institute"/>
            <consortium name="Mycorrhizal Genomics Consortium"/>
            <person name="Kohler A."/>
            <person name="Kuo A."/>
            <person name="Nagy L.G."/>
            <person name="Floudas D."/>
            <person name="Copeland A."/>
            <person name="Barry K.W."/>
            <person name="Cichocki N."/>
            <person name="Veneault-Fourrey C."/>
            <person name="LaButti K."/>
            <person name="Lindquist E.A."/>
            <person name="Lipzen A."/>
            <person name="Lundell T."/>
            <person name="Morin E."/>
            <person name="Murat C."/>
            <person name="Riley R."/>
            <person name="Ohm R."/>
            <person name="Sun H."/>
            <person name="Tunlid A."/>
            <person name="Henrissat B."/>
            <person name="Grigoriev I.V."/>
            <person name="Hibbett D.S."/>
            <person name="Martin F."/>
        </authorList>
    </citation>
    <scope>NUCLEOTIDE SEQUENCE [LARGE SCALE GENOMIC DNA]</scope>
    <source>
        <strain evidence="3 4">MD-312</strain>
    </source>
</reference>
<dbReference type="AlphaFoldDB" id="A0A0C9WG87"/>
<keyword evidence="4" id="KW-1185">Reference proteome</keyword>
<dbReference type="Proteomes" id="UP000053820">
    <property type="component" value="Unassembled WGS sequence"/>
</dbReference>
<organism evidence="3 4">
    <name type="scientific">Hydnomerulius pinastri MD-312</name>
    <dbReference type="NCBI Taxonomy" id="994086"/>
    <lineage>
        <taxon>Eukaryota</taxon>
        <taxon>Fungi</taxon>
        <taxon>Dikarya</taxon>
        <taxon>Basidiomycota</taxon>
        <taxon>Agaricomycotina</taxon>
        <taxon>Agaricomycetes</taxon>
        <taxon>Agaricomycetidae</taxon>
        <taxon>Boletales</taxon>
        <taxon>Boletales incertae sedis</taxon>
        <taxon>Leucogyrophana</taxon>
    </lineage>
</organism>
<dbReference type="Pfam" id="PF20414">
    <property type="entry name" value="DUF6698"/>
    <property type="match status" value="1"/>
</dbReference>
<evidence type="ECO:0000313" key="3">
    <source>
        <dbReference type="EMBL" id="KIJ64997.1"/>
    </source>
</evidence>
<gene>
    <name evidence="3" type="ORF">HYDPIDRAFT_110896</name>
</gene>
<dbReference type="InterPro" id="IPR046521">
    <property type="entry name" value="DUF6698"/>
</dbReference>
<dbReference type="EMBL" id="KN839844">
    <property type="protein sequence ID" value="KIJ64997.1"/>
    <property type="molecule type" value="Genomic_DNA"/>
</dbReference>
<feature type="region of interest" description="Disordered" evidence="2">
    <location>
        <begin position="1"/>
        <end position="22"/>
    </location>
</feature>
<feature type="compositionally biased region" description="Basic and acidic residues" evidence="2">
    <location>
        <begin position="1"/>
        <end position="16"/>
    </location>
</feature>
<evidence type="ECO:0000313" key="4">
    <source>
        <dbReference type="Proteomes" id="UP000053820"/>
    </source>
</evidence>
<evidence type="ECO:0000256" key="2">
    <source>
        <dbReference type="SAM" id="MobiDB-lite"/>
    </source>
</evidence>
<accession>A0A0C9WG87</accession>
<feature type="coiled-coil region" evidence="1">
    <location>
        <begin position="22"/>
        <end position="49"/>
    </location>
</feature>
<evidence type="ECO:0000256" key="1">
    <source>
        <dbReference type="SAM" id="Coils"/>
    </source>
</evidence>
<proteinExistence type="predicted"/>
<protein>
    <submittedName>
        <fullName evidence="3">Uncharacterized protein</fullName>
    </submittedName>
</protein>